<keyword evidence="1" id="KW-0378">Hydrolase</keyword>
<dbReference type="OrthoDB" id="2801544at2759"/>
<dbReference type="GO" id="GO:0031297">
    <property type="term" value="P:replication fork processing"/>
    <property type="evidence" value="ECO:0007669"/>
    <property type="project" value="TreeGrafter"/>
</dbReference>
<accession>A0A843TSJ1</accession>
<feature type="region of interest" description="Disordered" evidence="2">
    <location>
        <begin position="33"/>
        <end position="67"/>
    </location>
</feature>
<reference evidence="4" key="1">
    <citation type="submission" date="2017-07" db="EMBL/GenBank/DDBJ databases">
        <title>Taro Niue Genome Assembly and Annotation.</title>
        <authorList>
            <person name="Atibalentja N."/>
            <person name="Keating K."/>
            <person name="Fields C.J."/>
        </authorList>
    </citation>
    <scope>NUCLEOTIDE SEQUENCE</scope>
    <source>
        <strain evidence="4">Niue_2</strain>
        <tissue evidence="4">Leaf</tissue>
    </source>
</reference>
<gene>
    <name evidence="4" type="ORF">Taro_006453</name>
</gene>
<evidence type="ECO:0000256" key="2">
    <source>
        <dbReference type="SAM" id="MobiDB-lite"/>
    </source>
</evidence>
<comment type="caution">
    <text evidence="4">The sequence shown here is derived from an EMBL/GenBank/DDBJ whole genome shotgun (WGS) entry which is preliminary data.</text>
</comment>
<dbReference type="Pfam" id="PF00271">
    <property type="entry name" value="Helicase_C"/>
    <property type="match status" value="1"/>
</dbReference>
<dbReference type="InterPro" id="IPR049730">
    <property type="entry name" value="SNF2/RAD54-like_C"/>
</dbReference>
<evidence type="ECO:0000313" key="4">
    <source>
        <dbReference type="EMBL" id="MQL74111.1"/>
    </source>
</evidence>
<dbReference type="GO" id="GO:0004520">
    <property type="term" value="F:DNA endonuclease activity"/>
    <property type="evidence" value="ECO:0007669"/>
    <property type="project" value="TreeGrafter"/>
</dbReference>
<keyword evidence="5" id="KW-1185">Reference proteome</keyword>
<feature type="domain" description="Helicase C-terminal" evidence="3">
    <location>
        <begin position="113"/>
        <end position="267"/>
    </location>
</feature>
<protein>
    <recommendedName>
        <fullName evidence="3">Helicase C-terminal domain-containing protein</fullName>
    </recommendedName>
</protein>
<name>A0A843TSJ1_COLES</name>
<dbReference type="InterPro" id="IPR027417">
    <property type="entry name" value="P-loop_NTPase"/>
</dbReference>
<evidence type="ECO:0000259" key="3">
    <source>
        <dbReference type="PROSITE" id="PS51194"/>
    </source>
</evidence>
<dbReference type="GO" id="GO:0006281">
    <property type="term" value="P:DNA repair"/>
    <property type="evidence" value="ECO:0007669"/>
    <property type="project" value="TreeGrafter"/>
</dbReference>
<feature type="compositionally biased region" description="Polar residues" evidence="2">
    <location>
        <begin position="312"/>
        <end position="323"/>
    </location>
</feature>
<dbReference type="SUPFAM" id="SSF52540">
    <property type="entry name" value="P-loop containing nucleoside triphosphate hydrolases"/>
    <property type="match status" value="1"/>
</dbReference>
<dbReference type="InterPro" id="IPR001650">
    <property type="entry name" value="Helicase_C-like"/>
</dbReference>
<dbReference type="PANTHER" id="PTHR45766">
    <property type="entry name" value="DNA ANNEALING HELICASE AND ENDONUCLEASE ZRANB3 FAMILY MEMBER"/>
    <property type="match status" value="1"/>
</dbReference>
<evidence type="ECO:0000256" key="1">
    <source>
        <dbReference type="ARBA" id="ARBA00022801"/>
    </source>
</evidence>
<dbReference type="GO" id="GO:0016787">
    <property type="term" value="F:hydrolase activity"/>
    <property type="evidence" value="ECO:0007669"/>
    <property type="project" value="UniProtKB-KW"/>
</dbReference>
<sequence length="610" mass="67978">MLKGPDILSARAGCRGSESMSMDSEACSESEKKFCTSHNDSDDDDDNHDCSGSSSGGDVAENGENLDECNDGGISAKTLKMLSYQETGIAKLSGFCEWFSNHFMVNNTEIASSLDMSLASQKMIVFAHHIKVLDGIQEFVCGKGIQFVRIDGSTLPRDRQIAVESFRSSKEVKIAIIGITAGGVGLDFSSAQNVVFLELPKSASEMLQAEDRAHRRGQTNAVNIYIFCAKNTSDESQWLHLNKSLYRVSSMMNGKCDAIKEIEVDRVYHLYSRGDPCYCVNPETSSDIPEHGTSDNWRVQGHNKDNPESQDRCSQQTDTTMSCSAPTNTRVLEVETTNGQDRGGSSGLPVSLESKALDSLENRNSGSLCLSRMGKEIGDDGSSMSEAFDVIIGTDMEQTEADVDACFPADSLRFEVSQYTGRIHLYVCVLGKDSRPRPLFENFRPEEVDLMCLALDTRKEVDQQLVKRTAAYWEVVNSFTKEWNGLRPVEQKKLLGKPLQLPLELELCYLKGSINHGCGSIEGHFFSGILAKRPEFFEDLFCNLSCFQEFRIRTSQRFLREALFQIEHGVCAICKLDCHRLVKCIKPLSIERRQEYVLNMAPKLANKRKL</sequence>
<dbReference type="EMBL" id="NMUH01000192">
    <property type="protein sequence ID" value="MQL74111.1"/>
    <property type="molecule type" value="Genomic_DNA"/>
</dbReference>
<dbReference type="Gene3D" id="3.40.50.300">
    <property type="entry name" value="P-loop containing nucleotide triphosphate hydrolases"/>
    <property type="match status" value="1"/>
</dbReference>
<organism evidence="4 5">
    <name type="scientific">Colocasia esculenta</name>
    <name type="common">Wild taro</name>
    <name type="synonym">Arum esculentum</name>
    <dbReference type="NCBI Taxonomy" id="4460"/>
    <lineage>
        <taxon>Eukaryota</taxon>
        <taxon>Viridiplantae</taxon>
        <taxon>Streptophyta</taxon>
        <taxon>Embryophyta</taxon>
        <taxon>Tracheophyta</taxon>
        <taxon>Spermatophyta</taxon>
        <taxon>Magnoliopsida</taxon>
        <taxon>Liliopsida</taxon>
        <taxon>Araceae</taxon>
        <taxon>Aroideae</taxon>
        <taxon>Colocasieae</taxon>
        <taxon>Colocasia</taxon>
    </lineage>
</organism>
<evidence type="ECO:0000313" key="5">
    <source>
        <dbReference type="Proteomes" id="UP000652761"/>
    </source>
</evidence>
<dbReference type="SMART" id="SM00490">
    <property type="entry name" value="HELICc"/>
    <property type="match status" value="1"/>
</dbReference>
<dbReference type="PANTHER" id="PTHR45766:SF5">
    <property type="entry name" value="SNF2 DOMAIN-CONTAINING PROTEIN _ HELICASE DOMAIN-CONTAINING PROTEIN _ HNH ENDONUCLEASE DOMAIN-CONTAINING PROTEIN"/>
    <property type="match status" value="1"/>
</dbReference>
<feature type="compositionally biased region" description="Basic and acidic residues" evidence="2">
    <location>
        <begin position="302"/>
        <end position="311"/>
    </location>
</feature>
<feature type="region of interest" description="Disordered" evidence="2">
    <location>
        <begin position="288"/>
        <end position="323"/>
    </location>
</feature>
<dbReference type="PROSITE" id="PS51194">
    <property type="entry name" value="HELICASE_CTER"/>
    <property type="match status" value="1"/>
</dbReference>
<dbReference type="GO" id="GO:0043596">
    <property type="term" value="C:nuclear replication fork"/>
    <property type="evidence" value="ECO:0007669"/>
    <property type="project" value="TreeGrafter"/>
</dbReference>
<dbReference type="AlphaFoldDB" id="A0A843TSJ1"/>
<dbReference type="Proteomes" id="UP000652761">
    <property type="component" value="Unassembled WGS sequence"/>
</dbReference>
<proteinExistence type="predicted"/>
<dbReference type="CDD" id="cd18793">
    <property type="entry name" value="SF2_C_SNF"/>
    <property type="match status" value="1"/>
</dbReference>